<dbReference type="AlphaFoldDB" id="X0YNU1"/>
<organism evidence="2">
    <name type="scientific">marine sediment metagenome</name>
    <dbReference type="NCBI Taxonomy" id="412755"/>
    <lineage>
        <taxon>unclassified sequences</taxon>
        <taxon>metagenomes</taxon>
        <taxon>ecological metagenomes</taxon>
    </lineage>
</organism>
<protein>
    <recommendedName>
        <fullName evidence="1">Glycosyltransferase 2-like domain-containing protein</fullName>
    </recommendedName>
</protein>
<comment type="caution">
    <text evidence="2">The sequence shown here is derived from an EMBL/GenBank/DDBJ whole genome shotgun (WGS) entry which is preliminary data.</text>
</comment>
<name>X0YNU1_9ZZZZ</name>
<evidence type="ECO:0000259" key="1">
    <source>
        <dbReference type="Pfam" id="PF00535"/>
    </source>
</evidence>
<reference evidence="2" key="1">
    <citation type="journal article" date="2014" name="Front. Microbiol.">
        <title>High frequency of phylogenetically diverse reductive dehalogenase-homologous genes in deep subseafloor sedimentary metagenomes.</title>
        <authorList>
            <person name="Kawai M."/>
            <person name="Futagami T."/>
            <person name="Toyoda A."/>
            <person name="Takaki Y."/>
            <person name="Nishi S."/>
            <person name="Hori S."/>
            <person name="Arai W."/>
            <person name="Tsubouchi T."/>
            <person name="Morono Y."/>
            <person name="Uchiyama I."/>
            <person name="Ito T."/>
            <person name="Fujiyama A."/>
            <person name="Inagaki F."/>
            <person name="Takami H."/>
        </authorList>
    </citation>
    <scope>NUCLEOTIDE SEQUENCE</scope>
    <source>
        <strain evidence="2">Expedition CK06-06</strain>
    </source>
</reference>
<dbReference type="EMBL" id="BARS01042004">
    <property type="protein sequence ID" value="GAG38396.1"/>
    <property type="molecule type" value="Genomic_DNA"/>
</dbReference>
<dbReference type="InterPro" id="IPR029044">
    <property type="entry name" value="Nucleotide-diphossugar_trans"/>
</dbReference>
<dbReference type="InterPro" id="IPR001173">
    <property type="entry name" value="Glyco_trans_2-like"/>
</dbReference>
<dbReference type="Pfam" id="PF00535">
    <property type="entry name" value="Glycos_transf_2"/>
    <property type="match status" value="1"/>
</dbReference>
<accession>X0YNU1</accession>
<proteinExistence type="predicted"/>
<sequence>ATIHLDEKGRGRALRHAWLESAADVVSYMDVDLSTDLAAFPKLILAIDNGYDIAIGSRHLPDSSVKRSFKRELTSRSYNLLIKAMFRTTFFDAQCGFKALSSKAARELVPLIQDQGWFFDTELLILAHKKGYRIREVPVAWVEDPDTRVAVLKTALDDLKGLLRMRFRPLR</sequence>
<gene>
    <name evidence="2" type="ORF">S01H1_63789</name>
</gene>
<dbReference type="SUPFAM" id="SSF53448">
    <property type="entry name" value="Nucleotide-diphospho-sugar transferases"/>
    <property type="match status" value="1"/>
</dbReference>
<dbReference type="GO" id="GO:0006487">
    <property type="term" value="P:protein N-linked glycosylation"/>
    <property type="evidence" value="ECO:0007669"/>
    <property type="project" value="TreeGrafter"/>
</dbReference>
<feature type="non-terminal residue" evidence="2">
    <location>
        <position position="1"/>
    </location>
</feature>
<feature type="domain" description="Glycosyltransferase 2-like" evidence="1">
    <location>
        <begin position="3"/>
        <end position="108"/>
    </location>
</feature>
<dbReference type="Gene3D" id="3.90.550.10">
    <property type="entry name" value="Spore Coat Polysaccharide Biosynthesis Protein SpsA, Chain A"/>
    <property type="match status" value="1"/>
</dbReference>
<dbReference type="PANTHER" id="PTHR10859:SF91">
    <property type="entry name" value="DOLICHYL-PHOSPHATE BETA-GLUCOSYLTRANSFERASE"/>
    <property type="match status" value="1"/>
</dbReference>
<dbReference type="PANTHER" id="PTHR10859">
    <property type="entry name" value="GLYCOSYL TRANSFERASE"/>
    <property type="match status" value="1"/>
</dbReference>
<evidence type="ECO:0000313" key="2">
    <source>
        <dbReference type="EMBL" id="GAG38396.1"/>
    </source>
</evidence>